<keyword evidence="4 7" id="KW-0812">Transmembrane</keyword>
<feature type="transmembrane region" description="Helical" evidence="7">
    <location>
        <begin position="173"/>
        <end position="193"/>
    </location>
</feature>
<evidence type="ECO:0000256" key="3">
    <source>
        <dbReference type="ARBA" id="ARBA00022475"/>
    </source>
</evidence>
<feature type="transmembrane region" description="Helical" evidence="7">
    <location>
        <begin position="27"/>
        <end position="50"/>
    </location>
</feature>
<dbReference type="GO" id="GO:0005886">
    <property type="term" value="C:plasma membrane"/>
    <property type="evidence" value="ECO:0007669"/>
    <property type="project" value="UniProtKB-SubCell"/>
</dbReference>
<dbReference type="EMBL" id="LGGP01000213">
    <property type="protein sequence ID" value="KUK80047.1"/>
    <property type="molecule type" value="Genomic_DNA"/>
</dbReference>
<organism evidence="9 10">
    <name type="scientific">Mesotoga prima</name>
    <dbReference type="NCBI Taxonomy" id="1184387"/>
    <lineage>
        <taxon>Bacteria</taxon>
        <taxon>Thermotogati</taxon>
        <taxon>Thermotogota</taxon>
        <taxon>Thermotogae</taxon>
        <taxon>Kosmotogales</taxon>
        <taxon>Kosmotogaceae</taxon>
        <taxon>Mesotoga</taxon>
    </lineage>
</organism>
<feature type="transmembrane region" description="Helical" evidence="7">
    <location>
        <begin position="120"/>
        <end position="141"/>
    </location>
</feature>
<reference evidence="10" key="1">
    <citation type="journal article" date="2015" name="MBio">
        <title>Genome-Resolved Metagenomic Analysis Reveals Roles for Candidate Phyla and Other Microbial Community Members in Biogeochemical Transformations in Oil Reservoirs.</title>
        <authorList>
            <person name="Hu P."/>
            <person name="Tom L."/>
            <person name="Singh A."/>
            <person name="Thomas B.C."/>
            <person name="Baker B.J."/>
            <person name="Piceno Y.M."/>
            <person name="Andersen G.L."/>
            <person name="Banfield J.F."/>
        </authorList>
    </citation>
    <scope>NUCLEOTIDE SEQUENCE [LARGE SCALE GENOMIC DNA]</scope>
</reference>
<comment type="similarity">
    <text evidence="7">Belongs to the binding-protein-dependent transport system permease family.</text>
</comment>
<dbReference type="CDD" id="cd06261">
    <property type="entry name" value="TM_PBP2"/>
    <property type="match status" value="1"/>
</dbReference>
<evidence type="ECO:0000256" key="2">
    <source>
        <dbReference type="ARBA" id="ARBA00022448"/>
    </source>
</evidence>
<dbReference type="InterPro" id="IPR035906">
    <property type="entry name" value="MetI-like_sf"/>
</dbReference>
<keyword evidence="6 7" id="KW-0472">Membrane</keyword>
<dbReference type="Pfam" id="PF00528">
    <property type="entry name" value="BPD_transp_1"/>
    <property type="match status" value="1"/>
</dbReference>
<dbReference type="Gene3D" id="1.10.3720.10">
    <property type="entry name" value="MetI-like"/>
    <property type="match status" value="1"/>
</dbReference>
<dbReference type="SUPFAM" id="SSF161098">
    <property type="entry name" value="MetI-like"/>
    <property type="match status" value="1"/>
</dbReference>
<feature type="transmembrane region" description="Helical" evidence="7">
    <location>
        <begin position="272"/>
        <end position="294"/>
    </location>
</feature>
<dbReference type="PATRIC" id="fig|1184387.3.peg.1645"/>
<dbReference type="PANTHER" id="PTHR30193">
    <property type="entry name" value="ABC TRANSPORTER PERMEASE PROTEIN"/>
    <property type="match status" value="1"/>
</dbReference>
<feature type="transmembrane region" description="Helical" evidence="7">
    <location>
        <begin position="86"/>
        <end position="108"/>
    </location>
</feature>
<keyword evidence="3" id="KW-1003">Cell membrane</keyword>
<feature type="domain" description="ABC transmembrane type-1" evidence="8">
    <location>
        <begin position="82"/>
        <end position="295"/>
    </location>
</feature>
<sequence>MDLEQIPVKPIRRKTTLNDVWKGRSGYLFILPHFALFAVFFLVPVGWGMYLSMFNYNVFSQTFIWFDNYKRILSDWLFLKSLRNTFVYTFGVVPLWLGKALLVTVLIYPFRKGIRTFFKAAFYLPHVTSAVIISMIWLWVFNPNFGLLNYFMTVLGLEPVVWLGRSLTAMPSLIVMQVIMGGGSTIVLLSAAMASIPEYYFEAATLEGAGSWTVFRKITVPLLKPTILYALVMGTIANFQTFSNIYIMTSGGPEFSTTTIAYLIYETAFKNYNLGLASAMSMVMFAILVVLGIIQFKWLGSNVEY</sequence>
<feature type="transmembrane region" description="Helical" evidence="7">
    <location>
        <begin position="227"/>
        <end position="247"/>
    </location>
</feature>
<evidence type="ECO:0000256" key="4">
    <source>
        <dbReference type="ARBA" id="ARBA00022692"/>
    </source>
</evidence>
<name>A0A117M216_9BACT</name>
<dbReference type="PROSITE" id="PS50928">
    <property type="entry name" value="ABC_TM1"/>
    <property type="match status" value="1"/>
</dbReference>
<dbReference type="GO" id="GO:0055085">
    <property type="term" value="P:transmembrane transport"/>
    <property type="evidence" value="ECO:0007669"/>
    <property type="project" value="InterPro"/>
</dbReference>
<evidence type="ECO:0000313" key="10">
    <source>
        <dbReference type="Proteomes" id="UP000054092"/>
    </source>
</evidence>
<evidence type="ECO:0000256" key="5">
    <source>
        <dbReference type="ARBA" id="ARBA00022989"/>
    </source>
</evidence>
<gene>
    <name evidence="9" type="ORF">XD94_1203</name>
</gene>
<dbReference type="InterPro" id="IPR051393">
    <property type="entry name" value="ABC_transporter_permease"/>
</dbReference>
<evidence type="ECO:0000259" key="8">
    <source>
        <dbReference type="PROSITE" id="PS50928"/>
    </source>
</evidence>
<keyword evidence="5 7" id="KW-1133">Transmembrane helix</keyword>
<comment type="subcellular location">
    <subcellularLocation>
        <location evidence="1 7">Cell membrane</location>
        <topology evidence="1 7">Multi-pass membrane protein</topology>
    </subcellularLocation>
</comment>
<feature type="transmembrane region" description="Helical" evidence="7">
    <location>
        <begin position="147"/>
        <end position="164"/>
    </location>
</feature>
<evidence type="ECO:0000256" key="1">
    <source>
        <dbReference type="ARBA" id="ARBA00004651"/>
    </source>
</evidence>
<comment type="caution">
    <text evidence="9">The sequence shown here is derived from an EMBL/GenBank/DDBJ whole genome shotgun (WGS) entry which is preliminary data.</text>
</comment>
<keyword evidence="9" id="KW-0762">Sugar transport</keyword>
<evidence type="ECO:0000256" key="7">
    <source>
        <dbReference type="RuleBase" id="RU363032"/>
    </source>
</evidence>
<protein>
    <submittedName>
        <fullName evidence="9">Permease component of ABC-type sugar transporter</fullName>
    </submittedName>
</protein>
<evidence type="ECO:0000256" key="6">
    <source>
        <dbReference type="ARBA" id="ARBA00023136"/>
    </source>
</evidence>
<dbReference type="InterPro" id="IPR000515">
    <property type="entry name" value="MetI-like"/>
</dbReference>
<dbReference type="PANTHER" id="PTHR30193:SF37">
    <property type="entry name" value="INNER MEMBRANE ABC TRANSPORTER PERMEASE PROTEIN YCJO"/>
    <property type="match status" value="1"/>
</dbReference>
<evidence type="ECO:0000313" key="9">
    <source>
        <dbReference type="EMBL" id="KUK80047.1"/>
    </source>
</evidence>
<accession>A0A117M216</accession>
<dbReference type="Proteomes" id="UP000054092">
    <property type="component" value="Unassembled WGS sequence"/>
</dbReference>
<dbReference type="AlphaFoldDB" id="A0A117M216"/>
<keyword evidence="2 7" id="KW-0813">Transport</keyword>
<proteinExistence type="inferred from homology"/>